<dbReference type="PANTHER" id="PTHR11946">
    <property type="entry name" value="VALYL-TRNA SYNTHETASES"/>
    <property type="match status" value="1"/>
</dbReference>
<accession>A0A7J0GWQ7</accession>
<dbReference type="OrthoDB" id="1722691at2759"/>
<dbReference type="EC" id="6.1.1.9" evidence="2"/>
<sequence length="422" mass="47637">MLVSFILQVEPETQPKGPMVESEAQPQVEDLEKKKQKEERYGILMMGFATPANVTGALHIGHALTSAIQDTIIHRRRMSGYNMDHAGIATRDLRLVNWDCILRRLFGYQIEDTVKKVPAYEKPVEFGVLTSFAYPLEGGLGEIIVATTRVETMLGDTATAIHPDDPRYSHLHGKFAIHTIQWKKISYRMPRFTACEAVTAALQRKVDNTLEDQLPSKLDDGTKGLLDWVVKRIMAWVNPRISGKGLYRAVWPYKPLMLFFDEENRNMEIIPKQYAAEWKAMVGGTEFQHSMPYVMLKDDELKELGWPDVTDDLKAFYIQLQCLNWARHSLFLDPLKVINGIAVEGFQKRLEEGNLDPTELEVAKDGQRKDFPNVIPGCGADALRFALVSYTVQSDDINLNIQRVVGSIDNGAISCGVLCDLP</sequence>
<dbReference type="GO" id="GO:0005829">
    <property type="term" value="C:cytosol"/>
    <property type="evidence" value="ECO:0007669"/>
    <property type="project" value="TreeGrafter"/>
</dbReference>
<keyword evidence="7 11" id="KW-0030">Aminoacyl-tRNA synthetase</keyword>
<dbReference type="InterPro" id="IPR009008">
    <property type="entry name" value="Val/Leu/Ile-tRNA-synth_edit"/>
</dbReference>
<evidence type="ECO:0000256" key="5">
    <source>
        <dbReference type="ARBA" id="ARBA00022840"/>
    </source>
</evidence>
<dbReference type="SUPFAM" id="SSF50677">
    <property type="entry name" value="ValRS/IleRS/LeuRS editing domain"/>
    <property type="match status" value="1"/>
</dbReference>
<keyword evidence="5" id="KW-0067">ATP-binding</keyword>
<evidence type="ECO:0000256" key="6">
    <source>
        <dbReference type="ARBA" id="ARBA00022917"/>
    </source>
</evidence>
<evidence type="ECO:0000313" key="12">
    <source>
        <dbReference type="Proteomes" id="UP000585474"/>
    </source>
</evidence>
<keyword evidence="4" id="KW-0547">Nucleotide-binding</keyword>
<dbReference type="InterPro" id="IPR002300">
    <property type="entry name" value="aa-tRNA-synth_Ia"/>
</dbReference>
<dbReference type="Gene3D" id="1.10.730.10">
    <property type="entry name" value="Isoleucyl-tRNA Synthetase, Domain 1"/>
    <property type="match status" value="1"/>
</dbReference>
<comment type="caution">
    <text evidence="11">The sequence shown here is derived from an EMBL/GenBank/DDBJ whole genome shotgun (WGS) entry which is preliminary data.</text>
</comment>
<dbReference type="FunFam" id="3.90.740.10:FF:000008">
    <property type="entry name" value="Valine--tRNA ligase, mitochondrial"/>
    <property type="match status" value="1"/>
</dbReference>
<proteinExistence type="inferred from homology"/>
<name>A0A7J0GWQ7_9ERIC</name>
<dbReference type="Gene3D" id="3.90.740.10">
    <property type="entry name" value="Valyl/Leucyl/Isoleucyl-tRNA synthetase, editing domain"/>
    <property type="match status" value="1"/>
</dbReference>
<evidence type="ECO:0000256" key="9">
    <source>
        <dbReference type="SAM" id="MobiDB-lite"/>
    </source>
</evidence>
<evidence type="ECO:0000256" key="4">
    <source>
        <dbReference type="ARBA" id="ARBA00022741"/>
    </source>
</evidence>
<evidence type="ECO:0000256" key="7">
    <source>
        <dbReference type="ARBA" id="ARBA00023146"/>
    </source>
</evidence>
<keyword evidence="3" id="KW-0436">Ligase</keyword>
<keyword evidence="12" id="KW-1185">Reference proteome</keyword>
<dbReference type="AlphaFoldDB" id="A0A7J0GWQ7"/>
<dbReference type="EMBL" id="BJWL01000024">
    <property type="protein sequence ID" value="GFZ15277.1"/>
    <property type="molecule type" value="Genomic_DNA"/>
</dbReference>
<dbReference type="Pfam" id="PF00133">
    <property type="entry name" value="tRNA-synt_1"/>
    <property type="match status" value="1"/>
</dbReference>
<feature type="domain" description="Aminoacyl-tRNA synthetase class Ia" evidence="10">
    <location>
        <begin position="32"/>
        <end position="90"/>
    </location>
</feature>
<evidence type="ECO:0000256" key="1">
    <source>
        <dbReference type="ARBA" id="ARBA00005594"/>
    </source>
</evidence>
<evidence type="ECO:0000256" key="8">
    <source>
        <dbReference type="ARBA" id="ARBA00029936"/>
    </source>
</evidence>
<reference evidence="11 12" key="1">
    <citation type="submission" date="2019-07" db="EMBL/GenBank/DDBJ databases">
        <title>De Novo Assembly of kiwifruit Actinidia rufa.</title>
        <authorList>
            <person name="Sugita-Konishi S."/>
            <person name="Sato K."/>
            <person name="Mori E."/>
            <person name="Abe Y."/>
            <person name="Kisaki G."/>
            <person name="Hamano K."/>
            <person name="Suezawa K."/>
            <person name="Otani M."/>
            <person name="Fukuda T."/>
            <person name="Manabe T."/>
            <person name="Gomi K."/>
            <person name="Tabuchi M."/>
            <person name="Akimitsu K."/>
            <person name="Kataoka I."/>
        </authorList>
    </citation>
    <scope>NUCLEOTIDE SEQUENCE [LARGE SCALE GENOMIC DNA]</scope>
    <source>
        <strain evidence="12">cv. Fuchu</strain>
    </source>
</reference>
<dbReference type="Proteomes" id="UP000585474">
    <property type="component" value="Unassembled WGS sequence"/>
</dbReference>
<evidence type="ECO:0000256" key="2">
    <source>
        <dbReference type="ARBA" id="ARBA00013169"/>
    </source>
</evidence>
<dbReference type="GO" id="GO:0002161">
    <property type="term" value="F:aminoacyl-tRNA deacylase activity"/>
    <property type="evidence" value="ECO:0007669"/>
    <property type="project" value="InterPro"/>
</dbReference>
<dbReference type="PANTHER" id="PTHR11946:SF109">
    <property type="entry name" value="VALINE--TRNA LIGASE"/>
    <property type="match status" value="1"/>
</dbReference>
<keyword evidence="6" id="KW-0648">Protein biosynthesis</keyword>
<dbReference type="InterPro" id="IPR014729">
    <property type="entry name" value="Rossmann-like_a/b/a_fold"/>
</dbReference>
<evidence type="ECO:0000313" key="11">
    <source>
        <dbReference type="EMBL" id="GFZ15277.1"/>
    </source>
</evidence>
<dbReference type="GO" id="GO:0005524">
    <property type="term" value="F:ATP binding"/>
    <property type="evidence" value="ECO:0007669"/>
    <property type="project" value="UniProtKB-KW"/>
</dbReference>
<dbReference type="GO" id="GO:0004832">
    <property type="term" value="F:valine-tRNA ligase activity"/>
    <property type="evidence" value="ECO:0007669"/>
    <property type="project" value="UniProtKB-EC"/>
</dbReference>
<evidence type="ECO:0000256" key="3">
    <source>
        <dbReference type="ARBA" id="ARBA00022598"/>
    </source>
</evidence>
<feature type="region of interest" description="Disordered" evidence="9">
    <location>
        <begin position="13"/>
        <end position="33"/>
    </location>
</feature>
<dbReference type="GO" id="GO:0006438">
    <property type="term" value="P:valyl-tRNA aminoacylation"/>
    <property type="evidence" value="ECO:0007669"/>
    <property type="project" value="InterPro"/>
</dbReference>
<evidence type="ECO:0000259" key="10">
    <source>
        <dbReference type="Pfam" id="PF00133"/>
    </source>
</evidence>
<dbReference type="Gene3D" id="3.40.50.620">
    <property type="entry name" value="HUPs"/>
    <property type="match status" value="1"/>
</dbReference>
<dbReference type="InterPro" id="IPR002303">
    <property type="entry name" value="Valyl-tRNA_ligase"/>
</dbReference>
<gene>
    <name evidence="11" type="ORF">Acr_24g0014670</name>
</gene>
<dbReference type="SUPFAM" id="SSF52374">
    <property type="entry name" value="Nucleotidylyl transferase"/>
    <property type="match status" value="1"/>
</dbReference>
<protein>
    <recommendedName>
        <fullName evidence="2">valine--tRNA ligase</fullName>
        <ecNumber evidence="2">6.1.1.9</ecNumber>
    </recommendedName>
    <alternativeName>
        <fullName evidence="8">Valyl-tRNA synthetase</fullName>
    </alternativeName>
</protein>
<comment type="similarity">
    <text evidence="1">Belongs to the class-I aminoacyl-tRNA synthetase family.</text>
</comment>
<organism evidence="11 12">
    <name type="scientific">Actinidia rufa</name>
    <dbReference type="NCBI Taxonomy" id="165716"/>
    <lineage>
        <taxon>Eukaryota</taxon>
        <taxon>Viridiplantae</taxon>
        <taxon>Streptophyta</taxon>
        <taxon>Embryophyta</taxon>
        <taxon>Tracheophyta</taxon>
        <taxon>Spermatophyta</taxon>
        <taxon>Magnoliopsida</taxon>
        <taxon>eudicotyledons</taxon>
        <taxon>Gunneridae</taxon>
        <taxon>Pentapetalae</taxon>
        <taxon>asterids</taxon>
        <taxon>Ericales</taxon>
        <taxon>Actinidiaceae</taxon>
        <taxon>Actinidia</taxon>
    </lineage>
</organism>